<dbReference type="AlphaFoldDB" id="A0A1T5CYI7"/>
<dbReference type="Gene3D" id="3.30.310.20">
    <property type="entry name" value="DNA-3-methyladenine glycosylase AlkA, N-terminal domain"/>
    <property type="match status" value="1"/>
</dbReference>
<evidence type="ECO:0000256" key="2">
    <source>
        <dbReference type="ARBA" id="ARBA00010817"/>
    </source>
</evidence>
<keyword evidence="9" id="KW-1185">Reference proteome</keyword>
<dbReference type="InterPro" id="IPR003265">
    <property type="entry name" value="HhH-GPD_domain"/>
</dbReference>
<evidence type="ECO:0000256" key="3">
    <source>
        <dbReference type="ARBA" id="ARBA00012000"/>
    </source>
</evidence>
<dbReference type="GO" id="GO:0005737">
    <property type="term" value="C:cytoplasm"/>
    <property type="evidence" value="ECO:0007669"/>
    <property type="project" value="TreeGrafter"/>
</dbReference>
<dbReference type="PANTHER" id="PTHR43003">
    <property type="entry name" value="DNA-3-METHYLADENINE GLYCOSYLASE"/>
    <property type="match status" value="1"/>
</dbReference>
<comment type="catalytic activity">
    <reaction evidence="1">
        <text>Hydrolysis of alkylated DNA, releasing 3-methyladenine, 3-methylguanine, 7-methylguanine and 7-methyladenine.</text>
        <dbReference type="EC" id="3.2.2.21"/>
    </reaction>
</comment>
<dbReference type="EC" id="3.2.2.21" evidence="3"/>
<dbReference type="Gene3D" id="1.10.1670.10">
    <property type="entry name" value="Helix-hairpin-Helix base-excision DNA repair enzymes (C-terminal)"/>
    <property type="match status" value="1"/>
</dbReference>
<dbReference type="GO" id="GO:0006289">
    <property type="term" value="P:nucleotide-excision repair"/>
    <property type="evidence" value="ECO:0007669"/>
    <property type="project" value="InterPro"/>
</dbReference>
<evidence type="ECO:0000256" key="5">
    <source>
        <dbReference type="ARBA" id="ARBA00022801"/>
    </source>
</evidence>
<dbReference type="Proteomes" id="UP000243406">
    <property type="component" value="Unassembled WGS sequence"/>
</dbReference>
<dbReference type="CDD" id="cd00056">
    <property type="entry name" value="ENDO3c"/>
    <property type="match status" value="1"/>
</dbReference>
<evidence type="ECO:0000259" key="7">
    <source>
        <dbReference type="SMART" id="SM00478"/>
    </source>
</evidence>
<dbReference type="SMART" id="SM00478">
    <property type="entry name" value="ENDO3c"/>
    <property type="match status" value="1"/>
</dbReference>
<dbReference type="InterPro" id="IPR037046">
    <property type="entry name" value="AlkA_N_sf"/>
</dbReference>
<dbReference type="GO" id="GO:0008725">
    <property type="term" value="F:DNA-3-methyladenine glycosylase activity"/>
    <property type="evidence" value="ECO:0007669"/>
    <property type="project" value="TreeGrafter"/>
</dbReference>
<proteinExistence type="inferred from homology"/>
<dbReference type="InterPro" id="IPR011257">
    <property type="entry name" value="DNA_glycosylase"/>
</dbReference>
<dbReference type="GO" id="GO:0006307">
    <property type="term" value="P:DNA alkylation repair"/>
    <property type="evidence" value="ECO:0007669"/>
    <property type="project" value="TreeGrafter"/>
</dbReference>
<dbReference type="GO" id="GO:0008534">
    <property type="term" value="F:oxidized purine nucleobase lesion DNA N-glycosylase activity"/>
    <property type="evidence" value="ECO:0007669"/>
    <property type="project" value="InterPro"/>
</dbReference>
<dbReference type="GO" id="GO:0032131">
    <property type="term" value="F:alkylated DNA binding"/>
    <property type="evidence" value="ECO:0007669"/>
    <property type="project" value="TreeGrafter"/>
</dbReference>
<evidence type="ECO:0000256" key="4">
    <source>
        <dbReference type="ARBA" id="ARBA00022763"/>
    </source>
</evidence>
<dbReference type="RefSeq" id="WP_079590249.1">
    <property type="nucleotide sequence ID" value="NZ_FUYN01000006.1"/>
</dbReference>
<dbReference type="GO" id="GO:0006285">
    <property type="term" value="P:base-excision repair, AP site formation"/>
    <property type="evidence" value="ECO:0007669"/>
    <property type="project" value="TreeGrafter"/>
</dbReference>
<accession>A0A1T5CYI7</accession>
<dbReference type="EMBL" id="FUYN01000006">
    <property type="protein sequence ID" value="SKB64522.1"/>
    <property type="molecule type" value="Genomic_DNA"/>
</dbReference>
<dbReference type="InterPro" id="IPR051912">
    <property type="entry name" value="Alkylbase_DNA_Glycosylase/TA"/>
</dbReference>
<organism evidence="8 9">
    <name type="scientific">Acetoanaerobium noterae</name>
    <dbReference type="NCBI Taxonomy" id="745369"/>
    <lineage>
        <taxon>Bacteria</taxon>
        <taxon>Bacillati</taxon>
        <taxon>Bacillota</taxon>
        <taxon>Clostridia</taxon>
        <taxon>Peptostreptococcales</taxon>
        <taxon>Filifactoraceae</taxon>
        <taxon>Acetoanaerobium</taxon>
    </lineage>
</organism>
<dbReference type="PANTHER" id="PTHR43003:SF12">
    <property type="entry name" value="DNA-3-METHYLADENINE GLYCOSYLASE"/>
    <property type="match status" value="1"/>
</dbReference>
<dbReference type="InterPro" id="IPR023170">
    <property type="entry name" value="HhH_base_excis_C"/>
</dbReference>
<dbReference type="Pfam" id="PF07934">
    <property type="entry name" value="OGG_N"/>
    <property type="match status" value="1"/>
</dbReference>
<reference evidence="9" key="1">
    <citation type="submission" date="2017-02" db="EMBL/GenBank/DDBJ databases">
        <authorList>
            <person name="Varghese N."/>
            <person name="Submissions S."/>
        </authorList>
    </citation>
    <scope>NUCLEOTIDE SEQUENCE [LARGE SCALE GENOMIC DNA]</scope>
    <source>
        <strain evidence="9">ATCC 35199</strain>
    </source>
</reference>
<comment type="similarity">
    <text evidence="2">Belongs to the alkylbase DNA glycosidase AlkA family.</text>
</comment>
<protein>
    <recommendedName>
        <fullName evidence="3">DNA-3-methyladenine glycosylase II</fullName>
        <ecNumber evidence="3">3.2.2.21</ecNumber>
    </recommendedName>
</protein>
<evidence type="ECO:0000313" key="9">
    <source>
        <dbReference type="Proteomes" id="UP000243406"/>
    </source>
</evidence>
<dbReference type="SUPFAM" id="SSF48150">
    <property type="entry name" value="DNA-glycosylase"/>
    <property type="match status" value="1"/>
</dbReference>
<dbReference type="Gene3D" id="1.10.340.30">
    <property type="entry name" value="Hypothetical protein, domain 2"/>
    <property type="match status" value="1"/>
</dbReference>
<gene>
    <name evidence="8" type="ORF">SAMN02745120_2472</name>
</gene>
<dbReference type="Pfam" id="PF00730">
    <property type="entry name" value="HhH-GPD"/>
    <property type="match status" value="1"/>
</dbReference>
<dbReference type="GO" id="GO:0032993">
    <property type="term" value="C:protein-DNA complex"/>
    <property type="evidence" value="ECO:0007669"/>
    <property type="project" value="TreeGrafter"/>
</dbReference>
<name>A0A1T5CYI7_9FIRM</name>
<sequence length="305" mass="35763">MNWKNHDSYIELYPPKEFDFEQCLDFLARDAQEMLHKIKDGNLIKLLKTDEEMTLCKIESNDKAIKVEFLSGKPSYEGREEIAKYIWEWLDLDQNLEEFYSIASEDKILSPLVKRYYGLRIVGMPDLFEALVWAIIGQQINLNFAYTLKKRFVQDFGESIVFENETYWVFPSYDKIAKIEVEELRNHQFTTRKAEYIIGIAKAMTTNEISKEALLNQHDFEKIKQSLMALRGVGAWSADYVLMKCFHDNSSYPVGDVGLQNAFKSNLGLDRKPTAEEMYEYAKAWKGWEAYATFYLWRSLSDKTI</sequence>
<dbReference type="FunFam" id="1.10.340.30:FF:000004">
    <property type="entry name" value="DNA-3-methyladenine glycosylase II"/>
    <property type="match status" value="1"/>
</dbReference>
<dbReference type="OrthoDB" id="9785929at2"/>
<feature type="domain" description="HhH-GPD" evidence="7">
    <location>
        <begin position="136"/>
        <end position="301"/>
    </location>
</feature>
<keyword evidence="4" id="KW-0227">DNA damage</keyword>
<dbReference type="GO" id="GO:0043916">
    <property type="term" value="F:DNA-7-methylguanine glycosylase activity"/>
    <property type="evidence" value="ECO:0007669"/>
    <property type="project" value="TreeGrafter"/>
</dbReference>
<evidence type="ECO:0000256" key="6">
    <source>
        <dbReference type="ARBA" id="ARBA00023204"/>
    </source>
</evidence>
<evidence type="ECO:0000256" key="1">
    <source>
        <dbReference type="ARBA" id="ARBA00000086"/>
    </source>
</evidence>
<dbReference type="InterPro" id="IPR012904">
    <property type="entry name" value="OGG_N"/>
</dbReference>
<keyword evidence="6" id="KW-0234">DNA repair</keyword>
<evidence type="ECO:0000313" key="8">
    <source>
        <dbReference type="EMBL" id="SKB64522.1"/>
    </source>
</evidence>
<keyword evidence="5" id="KW-0378">Hydrolase</keyword>